<keyword evidence="2" id="KW-1185">Reference proteome</keyword>
<comment type="caution">
    <text evidence="1">The sequence shown here is derived from an EMBL/GenBank/DDBJ whole genome shotgun (WGS) entry which is preliminary data.</text>
</comment>
<dbReference type="Proteomes" id="UP000290932">
    <property type="component" value="Unassembled WGS sequence"/>
</dbReference>
<proteinExistence type="predicted"/>
<accession>A0A498H1E3</accession>
<evidence type="ECO:0000313" key="1">
    <source>
        <dbReference type="EMBL" id="RXE55840.1"/>
    </source>
</evidence>
<sequence length="201" mass="21249">MILMLLVVPTGAACMQGASLSAENPSVPPGKVLYIDHHIHRHGEALEEGYPVIAIDFPTYTFDNETRTLSGLLTFEVNQSLIAVYGSGLSLSGDAGIGAATDLSGVYSIPYEADDGLIIRNITPNGTARIEYRNTTISLAANETWQNVSVGIEEEAVFGGNETGQQGRLKITATDTITNYGLLEREEIENTTSLGAAAGSG</sequence>
<dbReference type="EMBL" id="LHQS01000002">
    <property type="protein sequence ID" value="RXE55840.1"/>
    <property type="molecule type" value="Genomic_DNA"/>
</dbReference>
<gene>
    <name evidence="1" type="ORF">ABH15_06340</name>
</gene>
<dbReference type="AlphaFoldDB" id="A0A498H1E3"/>
<protein>
    <submittedName>
        <fullName evidence="1">Uncharacterized protein</fullName>
    </submittedName>
</protein>
<evidence type="ECO:0000313" key="2">
    <source>
        <dbReference type="Proteomes" id="UP000290932"/>
    </source>
</evidence>
<organism evidence="1 2">
    <name type="scientific">Methanoculleus taiwanensis</name>
    <dbReference type="NCBI Taxonomy" id="1550565"/>
    <lineage>
        <taxon>Archaea</taxon>
        <taxon>Methanobacteriati</taxon>
        <taxon>Methanobacteriota</taxon>
        <taxon>Stenosarchaea group</taxon>
        <taxon>Methanomicrobia</taxon>
        <taxon>Methanomicrobiales</taxon>
        <taxon>Methanomicrobiaceae</taxon>
        <taxon>Methanoculleus</taxon>
    </lineage>
</organism>
<reference evidence="1 2" key="1">
    <citation type="journal article" date="2015" name="Int. J. Syst. Evol. Microbiol.">
        <title>Methanoculleus taiwanensis sp. nov., a methanogen isolated from deep marine sediment at the deformation front area near Taiwan.</title>
        <authorList>
            <person name="Weng C.Y."/>
            <person name="Chen S.C."/>
            <person name="Lai M.C."/>
            <person name="Wu S.Y."/>
            <person name="Lin S."/>
            <person name="Yang T.F."/>
            <person name="Chen P.C."/>
        </authorList>
    </citation>
    <scope>NUCLEOTIDE SEQUENCE [LARGE SCALE GENOMIC DNA]</scope>
    <source>
        <strain evidence="1 2">CYW4</strain>
    </source>
</reference>
<name>A0A498H1E3_9EURY</name>